<gene>
    <name evidence="1" type="ORF">CPELLU_LOCUS15455</name>
</gene>
<proteinExistence type="predicted"/>
<protein>
    <submittedName>
        <fullName evidence="1">12853_t:CDS:1</fullName>
    </submittedName>
</protein>
<reference evidence="1" key="1">
    <citation type="submission" date="2021-06" db="EMBL/GenBank/DDBJ databases">
        <authorList>
            <person name="Kallberg Y."/>
            <person name="Tangrot J."/>
            <person name="Rosling A."/>
        </authorList>
    </citation>
    <scope>NUCLEOTIDE SEQUENCE</scope>
    <source>
        <strain evidence="1">FL966</strain>
    </source>
</reference>
<accession>A0A9N9J4J5</accession>
<dbReference type="AlphaFoldDB" id="A0A9N9J4J5"/>
<keyword evidence="2" id="KW-1185">Reference proteome</keyword>
<dbReference type="Proteomes" id="UP000789759">
    <property type="component" value="Unassembled WGS sequence"/>
</dbReference>
<name>A0A9N9J4J5_9GLOM</name>
<dbReference type="EMBL" id="CAJVQA010020382">
    <property type="protein sequence ID" value="CAG8763377.1"/>
    <property type="molecule type" value="Genomic_DNA"/>
</dbReference>
<sequence>MNITGHKSIQGVHAYKNVNEQQHINTMKTLIRTIEPLTDLTNIVNQDSSVVLTESTRSYINTNSFSSQGTTNVGQGQITGDFQNQLPIFNNCHFSNVTFNS</sequence>
<evidence type="ECO:0000313" key="1">
    <source>
        <dbReference type="EMBL" id="CAG8763377.1"/>
    </source>
</evidence>
<organism evidence="1 2">
    <name type="scientific">Cetraspora pellucida</name>
    <dbReference type="NCBI Taxonomy" id="1433469"/>
    <lineage>
        <taxon>Eukaryota</taxon>
        <taxon>Fungi</taxon>
        <taxon>Fungi incertae sedis</taxon>
        <taxon>Mucoromycota</taxon>
        <taxon>Glomeromycotina</taxon>
        <taxon>Glomeromycetes</taxon>
        <taxon>Diversisporales</taxon>
        <taxon>Gigasporaceae</taxon>
        <taxon>Cetraspora</taxon>
    </lineage>
</organism>
<comment type="caution">
    <text evidence="1">The sequence shown here is derived from an EMBL/GenBank/DDBJ whole genome shotgun (WGS) entry which is preliminary data.</text>
</comment>
<dbReference type="OrthoDB" id="2445412at2759"/>
<evidence type="ECO:0000313" key="2">
    <source>
        <dbReference type="Proteomes" id="UP000789759"/>
    </source>
</evidence>